<organism evidence="2 3">
    <name type="scientific">Robertkochia marina</name>
    <dbReference type="NCBI Taxonomy" id="1227945"/>
    <lineage>
        <taxon>Bacteria</taxon>
        <taxon>Pseudomonadati</taxon>
        <taxon>Bacteroidota</taxon>
        <taxon>Flavobacteriia</taxon>
        <taxon>Flavobacteriales</taxon>
        <taxon>Flavobacteriaceae</taxon>
        <taxon>Robertkochia</taxon>
    </lineage>
</organism>
<evidence type="ECO:0000256" key="1">
    <source>
        <dbReference type="SAM" id="Phobius"/>
    </source>
</evidence>
<keyword evidence="1" id="KW-1133">Transmembrane helix</keyword>
<dbReference type="OrthoDB" id="6399850at2"/>
<keyword evidence="1" id="KW-0472">Membrane</keyword>
<feature type="transmembrane region" description="Helical" evidence="1">
    <location>
        <begin position="12"/>
        <end position="36"/>
    </location>
</feature>
<evidence type="ECO:0000313" key="2">
    <source>
        <dbReference type="EMBL" id="THD69344.1"/>
    </source>
</evidence>
<keyword evidence="3" id="KW-1185">Reference proteome</keyword>
<name>A0A4S3M2J0_9FLAO</name>
<dbReference type="AlphaFoldDB" id="A0A4S3M2J0"/>
<feature type="transmembrane region" description="Helical" evidence="1">
    <location>
        <begin position="56"/>
        <end position="77"/>
    </location>
</feature>
<dbReference type="Proteomes" id="UP000305939">
    <property type="component" value="Unassembled WGS sequence"/>
</dbReference>
<evidence type="ECO:0000313" key="3">
    <source>
        <dbReference type="Proteomes" id="UP000305939"/>
    </source>
</evidence>
<dbReference type="Pfam" id="PF04367">
    <property type="entry name" value="DUF502"/>
    <property type="match status" value="1"/>
</dbReference>
<keyword evidence="1" id="KW-0812">Transmembrane</keyword>
<dbReference type="EMBL" id="SSMC01000001">
    <property type="protein sequence ID" value="THD69344.1"/>
    <property type="molecule type" value="Genomic_DNA"/>
</dbReference>
<reference evidence="2 3" key="1">
    <citation type="submission" date="2019-04" db="EMBL/GenBank/DDBJ databases">
        <title>Draft genome sequence of Robertkochia marina CC-AMO-30D.</title>
        <authorList>
            <person name="Hameed A."/>
            <person name="Lin S.-Y."/>
            <person name="Shahina M."/>
            <person name="Lai W.-A."/>
            <person name="Young C.-C."/>
        </authorList>
    </citation>
    <scope>NUCLEOTIDE SEQUENCE [LARGE SCALE GENOMIC DNA]</scope>
    <source>
        <strain evidence="2 3">CC-AMO-30D</strain>
    </source>
</reference>
<sequence>MKKILNFIKTTIIGGILFMVPIVIIIIIVTKAFQIMLKVAQPIDKLIPIESVGGVALANLIAIFAVLVLCFLAGLLANGRNLKKLQRTLESKVLINLPGYRFVKGITDGIKSNEKASEHFLPVLAEFDDNAQIGFEIERTDTGRVAVYLPSSPNPWSGTVVYVDPERIVKLDMTPKEVIKTVQQLGRGSYQFGTLDSVEGKVTGDK</sequence>
<comment type="caution">
    <text evidence="2">The sequence shown here is derived from an EMBL/GenBank/DDBJ whole genome shotgun (WGS) entry which is preliminary data.</text>
</comment>
<dbReference type="InterPro" id="IPR007462">
    <property type="entry name" value="COV1-like"/>
</dbReference>
<proteinExistence type="predicted"/>
<gene>
    <name evidence="2" type="ORF">E7Z59_03190</name>
</gene>
<accession>A0A4S3M2J0</accession>
<dbReference type="RefSeq" id="WP_136334835.1">
    <property type="nucleotide sequence ID" value="NZ_QXMP01000001.1"/>
</dbReference>
<protein>
    <submittedName>
        <fullName evidence="2">DUF502 domain-containing protein</fullName>
    </submittedName>
</protein>